<protein>
    <recommendedName>
        <fullName evidence="3">Protein kinase domain-containing protein</fullName>
    </recommendedName>
</protein>
<accession>A0A5J4TEP4</accession>
<evidence type="ECO:0000313" key="2">
    <source>
        <dbReference type="Proteomes" id="UP000324800"/>
    </source>
</evidence>
<dbReference type="AlphaFoldDB" id="A0A5J4TEP4"/>
<proteinExistence type="predicted"/>
<evidence type="ECO:0008006" key="3">
    <source>
        <dbReference type="Google" id="ProtNLM"/>
    </source>
</evidence>
<dbReference type="InterPro" id="IPR011009">
    <property type="entry name" value="Kinase-like_dom_sf"/>
</dbReference>
<dbReference type="OrthoDB" id="192887at2759"/>
<dbReference type="EMBL" id="SNRW01033505">
    <property type="protein sequence ID" value="KAA6356120.1"/>
    <property type="molecule type" value="Genomic_DNA"/>
</dbReference>
<reference evidence="1 2" key="1">
    <citation type="submission" date="2019-03" db="EMBL/GenBank/DDBJ databases">
        <title>Single cell metagenomics reveals metabolic interactions within the superorganism composed of flagellate Streblomastix strix and complex community of Bacteroidetes bacteria on its surface.</title>
        <authorList>
            <person name="Treitli S.C."/>
            <person name="Kolisko M."/>
            <person name="Husnik F."/>
            <person name="Keeling P."/>
            <person name="Hampl V."/>
        </authorList>
    </citation>
    <scope>NUCLEOTIDE SEQUENCE [LARGE SCALE GENOMIC DNA]</scope>
    <source>
        <strain evidence="1">ST1C</strain>
    </source>
</reference>
<organism evidence="1 2">
    <name type="scientific">Streblomastix strix</name>
    <dbReference type="NCBI Taxonomy" id="222440"/>
    <lineage>
        <taxon>Eukaryota</taxon>
        <taxon>Metamonada</taxon>
        <taxon>Preaxostyla</taxon>
        <taxon>Oxymonadida</taxon>
        <taxon>Streblomastigidae</taxon>
        <taxon>Streblomastix</taxon>
    </lineage>
</organism>
<dbReference type="SUPFAM" id="SSF56112">
    <property type="entry name" value="Protein kinase-like (PK-like)"/>
    <property type="match status" value="1"/>
</dbReference>
<dbReference type="Proteomes" id="UP000324800">
    <property type="component" value="Unassembled WGS sequence"/>
</dbReference>
<dbReference type="Gene3D" id="1.10.510.10">
    <property type="entry name" value="Transferase(Phosphotransferase) domain 1"/>
    <property type="match status" value="1"/>
</dbReference>
<sequence length="81" mass="9564">MFNKKHVRPSCVKDDILWDLVTKMLAFDRKDRLSAAEALHHPFFENQQAINEIPKEKAFHVLTLIASETRIKIYQKKNPYP</sequence>
<name>A0A5J4TEP4_9EUKA</name>
<gene>
    <name evidence="1" type="ORF">EZS28_048353</name>
</gene>
<comment type="caution">
    <text evidence="1">The sequence shown here is derived from an EMBL/GenBank/DDBJ whole genome shotgun (WGS) entry which is preliminary data.</text>
</comment>
<evidence type="ECO:0000313" key="1">
    <source>
        <dbReference type="EMBL" id="KAA6356120.1"/>
    </source>
</evidence>
<feature type="non-terminal residue" evidence="1">
    <location>
        <position position="81"/>
    </location>
</feature>